<name>G2KTC7_FRUST</name>
<sequence>MNVGDKMAEFEFADHKDLPRIVEIYNQAIPGRLATADTEPITVASREKWFQEFNHDHYPIWVIKVNHQIVGWISLEAFYGRPAYGKTAEISIYFANDYHHHGLGQQALQFVEAQLPKLKINTIVAFIFSHNIPSQGLFKKNGFAKWAHLPDVAVMDDKLYSVDILGKKY</sequence>
<keyword evidence="1 4" id="KW-0808">Transferase</keyword>
<evidence type="ECO:0000313" key="5">
    <source>
        <dbReference type="Proteomes" id="UP000001285"/>
    </source>
</evidence>
<dbReference type="KEGG" id="lsn:LSA_02860"/>
<feature type="domain" description="N-acetyltransferase" evidence="3">
    <location>
        <begin position="8"/>
        <end position="160"/>
    </location>
</feature>
<evidence type="ECO:0000256" key="1">
    <source>
        <dbReference type="ARBA" id="ARBA00022679"/>
    </source>
</evidence>
<keyword evidence="5" id="KW-1185">Reference proteome</keyword>
<dbReference type="PANTHER" id="PTHR43072">
    <property type="entry name" value="N-ACETYLTRANSFERASE"/>
    <property type="match status" value="1"/>
</dbReference>
<dbReference type="InterPro" id="IPR000182">
    <property type="entry name" value="GNAT_dom"/>
</dbReference>
<dbReference type="PANTHER" id="PTHR43072:SF23">
    <property type="entry name" value="UPF0039 PROTEIN C11D3.02C"/>
    <property type="match status" value="1"/>
</dbReference>
<proteinExistence type="predicted"/>
<dbReference type="Proteomes" id="UP000001285">
    <property type="component" value="Chromosome"/>
</dbReference>
<dbReference type="Gene3D" id="3.40.630.30">
    <property type="match status" value="1"/>
</dbReference>
<dbReference type="EMBL" id="CP002461">
    <property type="protein sequence ID" value="AEN98743.1"/>
    <property type="molecule type" value="Genomic_DNA"/>
</dbReference>
<dbReference type="InterPro" id="IPR016181">
    <property type="entry name" value="Acyl_CoA_acyltransferase"/>
</dbReference>
<dbReference type="eggNOG" id="COG1247">
    <property type="taxonomic scope" value="Bacteria"/>
</dbReference>
<dbReference type="CDD" id="cd04301">
    <property type="entry name" value="NAT_SF"/>
    <property type="match status" value="1"/>
</dbReference>
<keyword evidence="2" id="KW-0012">Acyltransferase</keyword>
<dbReference type="PROSITE" id="PS51186">
    <property type="entry name" value="GNAT"/>
    <property type="match status" value="1"/>
</dbReference>
<organism evidence="4 5">
    <name type="scientific">Fructilactobacillus sanfranciscensis (strain TMW 1.1304)</name>
    <name type="common">Lactobacillus sanfranciscensis</name>
    <dbReference type="NCBI Taxonomy" id="714313"/>
    <lineage>
        <taxon>Bacteria</taxon>
        <taxon>Bacillati</taxon>
        <taxon>Bacillota</taxon>
        <taxon>Bacilli</taxon>
        <taxon>Lactobacillales</taxon>
        <taxon>Lactobacillaceae</taxon>
        <taxon>Fructilactobacillus</taxon>
    </lineage>
</organism>
<protein>
    <submittedName>
        <fullName evidence="4">Putative phosphinothricin acetyltransferase ywnH</fullName>
    </submittedName>
</protein>
<dbReference type="GO" id="GO:0016747">
    <property type="term" value="F:acyltransferase activity, transferring groups other than amino-acyl groups"/>
    <property type="evidence" value="ECO:0007669"/>
    <property type="project" value="InterPro"/>
</dbReference>
<dbReference type="AlphaFoldDB" id="G2KTC7"/>
<dbReference type="Pfam" id="PF00583">
    <property type="entry name" value="Acetyltransf_1"/>
    <property type="match status" value="1"/>
</dbReference>
<accession>G2KTC7</accession>
<dbReference type="SUPFAM" id="SSF55729">
    <property type="entry name" value="Acyl-CoA N-acyltransferases (Nat)"/>
    <property type="match status" value="1"/>
</dbReference>
<dbReference type="HOGENOM" id="CLU_013985_4_3_9"/>
<evidence type="ECO:0000313" key="4">
    <source>
        <dbReference type="EMBL" id="AEN98743.1"/>
    </source>
</evidence>
<evidence type="ECO:0000259" key="3">
    <source>
        <dbReference type="PROSITE" id="PS51186"/>
    </source>
</evidence>
<gene>
    <name evidence="4" type="primary">ywnH</name>
    <name evidence="4" type="ordered locus">LSA_02860</name>
</gene>
<reference evidence="4 5" key="1">
    <citation type="journal article" date="2011" name="Microb. Cell Fact.">
        <title>Genomic analysis reveals Lactobacillus sanfranciscensis as stable element in traditional sourdoughs.</title>
        <authorList>
            <person name="Vogel R.F."/>
            <person name="Pavlovic M."/>
            <person name="Ehrmann M.A."/>
            <person name="Wiezer A."/>
            <person name="Liesegang H."/>
            <person name="Offschanka S."/>
            <person name="Voget S."/>
            <person name="Angelov A."/>
            <person name="Bocker G."/>
            <person name="Liebl W."/>
        </authorList>
    </citation>
    <scope>NUCLEOTIDE SEQUENCE [LARGE SCALE GENOMIC DNA]</scope>
    <source>
        <strain evidence="4 5">TMW 1.1304</strain>
    </source>
</reference>
<dbReference type="STRING" id="714313.LSA_02860"/>
<evidence type="ECO:0000256" key="2">
    <source>
        <dbReference type="ARBA" id="ARBA00023315"/>
    </source>
</evidence>